<protein>
    <submittedName>
        <fullName evidence="11">Carbohydrate-responsive element-binding protein isoform X1</fullName>
    </submittedName>
</protein>
<dbReference type="GO" id="GO:0000978">
    <property type="term" value="F:RNA polymerase II cis-regulatory region sequence-specific DNA binding"/>
    <property type="evidence" value="ECO:0007669"/>
    <property type="project" value="TreeGrafter"/>
</dbReference>
<feature type="domain" description="BHLH" evidence="9">
    <location>
        <begin position="1026"/>
        <end position="1080"/>
    </location>
</feature>
<feature type="compositionally biased region" description="Low complexity" evidence="8">
    <location>
        <begin position="881"/>
        <end position="897"/>
    </location>
</feature>
<feature type="region of interest" description="Disordered" evidence="8">
    <location>
        <begin position="140"/>
        <end position="163"/>
    </location>
</feature>
<evidence type="ECO:0000313" key="10">
    <source>
        <dbReference type="Proteomes" id="UP000515154"/>
    </source>
</evidence>
<evidence type="ECO:0000256" key="3">
    <source>
        <dbReference type="ARBA" id="ARBA00023015"/>
    </source>
</evidence>
<feature type="compositionally biased region" description="Polar residues" evidence="8">
    <location>
        <begin position="443"/>
        <end position="454"/>
    </location>
</feature>
<evidence type="ECO:0000256" key="6">
    <source>
        <dbReference type="ARBA" id="ARBA00023242"/>
    </source>
</evidence>
<evidence type="ECO:0000256" key="8">
    <source>
        <dbReference type="SAM" id="MobiDB-lite"/>
    </source>
</evidence>
<dbReference type="SUPFAM" id="SSF47459">
    <property type="entry name" value="HLH, helix-loop-helix DNA-binding domain"/>
    <property type="match status" value="1"/>
</dbReference>
<dbReference type="PANTHER" id="PTHR15741:SF37">
    <property type="entry name" value="LD38259P"/>
    <property type="match status" value="1"/>
</dbReference>
<feature type="coiled-coil region" evidence="7">
    <location>
        <begin position="1077"/>
        <end position="1104"/>
    </location>
</feature>
<dbReference type="InterPro" id="IPR036638">
    <property type="entry name" value="HLH_DNA-bd_sf"/>
</dbReference>
<accession>A0A6P7THT9</accession>
<keyword evidence="10" id="KW-1185">Reference proteome</keyword>
<dbReference type="KEGG" id="osn:115224298"/>
<dbReference type="Proteomes" id="UP000515154">
    <property type="component" value="Linkage group LG25"/>
</dbReference>
<feature type="compositionally biased region" description="Basic and acidic residues" evidence="8">
    <location>
        <begin position="140"/>
        <end position="155"/>
    </location>
</feature>
<keyword evidence="2" id="KW-0597">Phosphoprotein</keyword>
<gene>
    <name evidence="11" type="primary">LOC115224298</name>
</gene>
<name>A0A6P7THT9_9MOLL</name>
<dbReference type="AlphaFoldDB" id="A0A6P7THT9"/>
<dbReference type="PANTHER" id="PTHR15741">
    <property type="entry name" value="BASIC HELIX-LOOP-HELIX ZIP TRANSCRIPTION FACTOR"/>
    <property type="match status" value="1"/>
</dbReference>
<evidence type="ECO:0000256" key="5">
    <source>
        <dbReference type="ARBA" id="ARBA00023163"/>
    </source>
</evidence>
<evidence type="ECO:0000256" key="4">
    <source>
        <dbReference type="ARBA" id="ARBA00023125"/>
    </source>
</evidence>
<dbReference type="PROSITE" id="PS50888">
    <property type="entry name" value="BHLH"/>
    <property type="match status" value="1"/>
</dbReference>
<dbReference type="Gene3D" id="4.10.280.10">
    <property type="entry name" value="Helix-loop-helix DNA-binding domain"/>
    <property type="match status" value="1"/>
</dbReference>
<dbReference type="GO" id="GO:0000981">
    <property type="term" value="F:DNA-binding transcription factor activity, RNA polymerase II-specific"/>
    <property type="evidence" value="ECO:0007669"/>
    <property type="project" value="TreeGrafter"/>
</dbReference>
<evidence type="ECO:0000313" key="11">
    <source>
        <dbReference type="RefSeq" id="XP_029650988.1"/>
    </source>
</evidence>
<evidence type="ECO:0000256" key="2">
    <source>
        <dbReference type="ARBA" id="ARBA00022553"/>
    </source>
</evidence>
<comment type="subcellular location">
    <subcellularLocation>
        <location evidence="1">Nucleus</location>
    </subcellularLocation>
</comment>
<feature type="region of interest" description="Disordered" evidence="8">
    <location>
        <begin position="741"/>
        <end position="842"/>
    </location>
</feature>
<dbReference type="SMART" id="SM00353">
    <property type="entry name" value="HLH"/>
    <property type="match status" value="1"/>
</dbReference>
<feature type="compositionally biased region" description="Polar residues" evidence="8">
    <location>
        <begin position="969"/>
        <end position="981"/>
    </location>
</feature>
<feature type="compositionally biased region" description="Low complexity" evidence="8">
    <location>
        <begin position="761"/>
        <end position="786"/>
    </location>
</feature>
<feature type="compositionally biased region" description="Polar residues" evidence="8">
    <location>
        <begin position="831"/>
        <end position="842"/>
    </location>
</feature>
<dbReference type="RefSeq" id="XP_029650988.1">
    <property type="nucleotide sequence ID" value="XM_029795128.2"/>
</dbReference>
<feature type="region of interest" description="Disordered" evidence="8">
    <location>
        <begin position="875"/>
        <end position="898"/>
    </location>
</feature>
<dbReference type="FunFam" id="4.10.280.10:FF:000028">
    <property type="entry name" value="MLX interacting protein like"/>
    <property type="match status" value="1"/>
</dbReference>
<feature type="compositionally biased region" description="Low complexity" evidence="8">
    <location>
        <begin position="793"/>
        <end position="812"/>
    </location>
</feature>
<evidence type="ECO:0000259" key="9">
    <source>
        <dbReference type="PROSITE" id="PS50888"/>
    </source>
</evidence>
<feature type="region of interest" description="Disordered" evidence="8">
    <location>
        <begin position="443"/>
        <end position="464"/>
    </location>
</feature>
<dbReference type="CDD" id="cd21739">
    <property type="entry name" value="NES2-NLS_ChREBP-like"/>
    <property type="match status" value="1"/>
</dbReference>
<dbReference type="GO" id="GO:0046983">
    <property type="term" value="F:protein dimerization activity"/>
    <property type="evidence" value="ECO:0007669"/>
    <property type="project" value="InterPro"/>
</dbReference>
<dbReference type="Pfam" id="PF00010">
    <property type="entry name" value="HLH"/>
    <property type="match status" value="1"/>
</dbReference>
<sequence>MAIDDILPTKSRQKMLDTRRLFNANMDTTATTSAIGSSASLDTGNINDNQNAIETLLKNSTNFELIMPSTSSVSGARSGHIALDANVNNNNDGTHNNNMIFSGNLNLSNNFNIDNMNFTYEETIHSGHFMLSQVHDDKTADDYDDENTVKEEKDAQSSSTGLNFLSSSTSHENVGATNLDFRDYSATQSTLFSIDGSLTKLFECMTLAYRDCSQTIDGFCSGKIVSPKWKPFKGMRLRGKEIVRLNNIIWREWFMQYIQNKKPVVCQFANPLPDDSHKRTEAVVMEGKYWKRRLESVTGEYKSWRKFSKNQITRARRNSTTSKGSSQNSLYEWAFQGLNATESNDAYKIEDMEFSDALFSLSQPFPFPNPRELMQTGYVDLIQPVLMQLQPNLEDFMDTMEPMQLFSDIFKSQNLPTSTVTSYQSEPNLLLSMESDLTSDLTAQVPPLNQQGGVPSSDPLKEKDCSLGISSLKSTHTMSPAPQTNLYSVAPVQLQPQPQAQQQQSLSTLNLLQSSPFCSSHTVSHVGGDGQAPLLTDSSVSLQQSDPQVPDQMFNKMLQQYTNVLPKVDAPQAVNPIVHQPLNQFLGTGTTVVAPSYKGTAAVNKDSAEVNTILSALINDAVNSSQPNLAPNPAAACTPAPLSIPLHQKDSMGATSIVDTPAVLDMHPAAAGNVSRVCQPGEQICPRKIGASNFALVSSGATSSNNPDSLSMGLPRLDLAIHHSPSSTDISAQVSPVVSSSAATDLHHKSSAIGRRHSYNSPSPLLSTTNISSSSNTSSITGSGNYHNKKNNKSNSSGSLSSSNSSASFNRSQGFAVPSSPQVAKSKHRPTPQSTSTAVATVSEMPSPSYTANHTFLAQLLTTGTYPTPSIDVKQEPHAKTSVNTTATSTSITSSTTNYAPIRPAREPISSAGHTPISVASAIPTSIPNTLTNVPSGNKATSSVPSFSNSVLVPARNQPFHQDTSALTTTKQGNQGLQSEISPKADSPILCLGSPLSQDMDVSSFSTQTNASSLKPKQNRVHPNEHRRVSHISAEQKRRCNIKSGFDVLHSLIPSLKQTPTGKVSKATLLQKAAEFCKKMKSERVKMQNESEVLKLEIDSLNSDISYCQSQLPATGAPVTRADQINEMYDEYVRLRTNQNWKFWIFSIITRPLFNTYNNIVSTASMDEMCRTVMSWFDQYCSLAALRPMVSNALRQVSTSTSILSEPERLPEQAAAAVGLQSSASHGR</sequence>
<keyword evidence="6" id="KW-0539">Nucleus</keyword>
<evidence type="ECO:0000256" key="1">
    <source>
        <dbReference type="ARBA" id="ARBA00004123"/>
    </source>
</evidence>
<keyword evidence="7" id="KW-0175">Coiled coil</keyword>
<dbReference type="InterPro" id="IPR011598">
    <property type="entry name" value="bHLH_dom"/>
</dbReference>
<keyword evidence="4" id="KW-0238">DNA-binding</keyword>
<keyword evidence="3" id="KW-0805">Transcription regulation</keyword>
<keyword evidence="5" id="KW-0804">Transcription</keyword>
<dbReference type="InterPro" id="IPR052207">
    <property type="entry name" value="Max-like/E-box_TFs"/>
</dbReference>
<organism evidence="10 11">
    <name type="scientific">Octopus sinensis</name>
    <name type="common">East Asian common octopus</name>
    <dbReference type="NCBI Taxonomy" id="2607531"/>
    <lineage>
        <taxon>Eukaryota</taxon>
        <taxon>Metazoa</taxon>
        <taxon>Spiralia</taxon>
        <taxon>Lophotrochozoa</taxon>
        <taxon>Mollusca</taxon>
        <taxon>Cephalopoda</taxon>
        <taxon>Coleoidea</taxon>
        <taxon>Octopodiformes</taxon>
        <taxon>Octopoda</taxon>
        <taxon>Incirrata</taxon>
        <taxon>Octopodidae</taxon>
        <taxon>Octopus</taxon>
    </lineage>
</organism>
<proteinExistence type="predicted"/>
<dbReference type="GO" id="GO:0005634">
    <property type="term" value="C:nucleus"/>
    <property type="evidence" value="ECO:0007669"/>
    <property type="project" value="UniProtKB-SubCell"/>
</dbReference>
<feature type="compositionally biased region" description="Polar residues" evidence="8">
    <location>
        <begin position="995"/>
        <end position="1016"/>
    </location>
</feature>
<reference evidence="11" key="1">
    <citation type="submission" date="2025-08" db="UniProtKB">
        <authorList>
            <consortium name="RefSeq"/>
        </authorList>
    </citation>
    <scope>IDENTIFICATION</scope>
</reference>
<evidence type="ECO:0000256" key="7">
    <source>
        <dbReference type="SAM" id="Coils"/>
    </source>
</evidence>
<feature type="region of interest" description="Disordered" evidence="8">
    <location>
        <begin position="969"/>
        <end position="1035"/>
    </location>
</feature>
<dbReference type="CDD" id="cd11405">
    <property type="entry name" value="bHLHzip_MLXIP_like"/>
    <property type="match status" value="1"/>
</dbReference>